<accession>A0A2Z6MZE9</accession>
<evidence type="ECO:0000313" key="3">
    <source>
        <dbReference type="Proteomes" id="UP000242715"/>
    </source>
</evidence>
<evidence type="ECO:0000313" key="2">
    <source>
        <dbReference type="EMBL" id="GAU29120.1"/>
    </source>
</evidence>
<feature type="region of interest" description="Disordered" evidence="1">
    <location>
        <begin position="1"/>
        <end position="102"/>
    </location>
</feature>
<dbReference type="AlphaFoldDB" id="A0A2Z6MZE9"/>
<protein>
    <submittedName>
        <fullName evidence="2">Uncharacterized protein</fullName>
    </submittedName>
</protein>
<keyword evidence="3" id="KW-1185">Reference proteome</keyword>
<evidence type="ECO:0000256" key="1">
    <source>
        <dbReference type="SAM" id="MobiDB-lite"/>
    </source>
</evidence>
<reference evidence="3" key="1">
    <citation type="journal article" date="2017" name="Front. Plant Sci.">
        <title>Climate Clever Clovers: New Paradigm to Reduce the Environmental Footprint of Ruminants by Breeding Low Methanogenic Forages Utilizing Haplotype Variation.</title>
        <authorList>
            <person name="Kaur P."/>
            <person name="Appels R."/>
            <person name="Bayer P.E."/>
            <person name="Keeble-Gagnere G."/>
            <person name="Wang J."/>
            <person name="Hirakawa H."/>
            <person name="Shirasawa K."/>
            <person name="Vercoe P."/>
            <person name="Stefanova K."/>
            <person name="Durmic Z."/>
            <person name="Nichols P."/>
            <person name="Revell C."/>
            <person name="Isobe S.N."/>
            <person name="Edwards D."/>
            <person name="Erskine W."/>
        </authorList>
    </citation>
    <scope>NUCLEOTIDE SEQUENCE [LARGE SCALE GENOMIC DNA]</scope>
    <source>
        <strain evidence="3">cv. Daliak</strain>
    </source>
</reference>
<feature type="compositionally biased region" description="Low complexity" evidence="1">
    <location>
        <begin position="19"/>
        <end position="28"/>
    </location>
</feature>
<feature type="compositionally biased region" description="Basic and acidic residues" evidence="1">
    <location>
        <begin position="1"/>
        <end position="17"/>
    </location>
</feature>
<feature type="compositionally biased region" description="Basic and acidic residues" evidence="1">
    <location>
        <begin position="54"/>
        <end position="93"/>
    </location>
</feature>
<feature type="compositionally biased region" description="Polar residues" evidence="1">
    <location>
        <begin position="41"/>
        <end position="53"/>
    </location>
</feature>
<organism evidence="2 3">
    <name type="scientific">Trifolium subterraneum</name>
    <name type="common">Subterranean clover</name>
    <dbReference type="NCBI Taxonomy" id="3900"/>
    <lineage>
        <taxon>Eukaryota</taxon>
        <taxon>Viridiplantae</taxon>
        <taxon>Streptophyta</taxon>
        <taxon>Embryophyta</taxon>
        <taxon>Tracheophyta</taxon>
        <taxon>Spermatophyta</taxon>
        <taxon>Magnoliopsida</taxon>
        <taxon>eudicotyledons</taxon>
        <taxon>Gunneridae</taxon>
        <taxon>Pentapetalae</taxon>
        <taxon>rosids</taxon>
        <taxon>fabids</taxon>
        <taxon>Fabales</taxon>
        <taxon>Fabaceae</taxon>
        <taxon>Papilionoideae</taxon>
        <taxon>50 kb inversion clade</taxon>
        <taxon>NPAAA clade</taxon>
        <taxon>Hologalegina</taxon>
        <taxon>IRL clade</taxon>
        <taxon>Trifolieae</taxon>
        <taxon>Trifolium</taxon>
    </lineage>
</organism>
<sequence>MIMEKIRGKQVFGDRPRPSSKLEPSSSSQDKPVLEDDSDSHSLLTMCSGTSTVGEEKGTTKQSSDSDFHSTVKVAVKDLKKEKKSRDGSEEKRGKKTKIKSL</sequence>
<name>A0A2Z6MZE9_TRISU</name>
<gene>
    <name evidence="2" type="ORF">TSUD_58860</name>
</gene>
<proteinExistence type="predicted"/>
<dbReference type="Proteomes" id="UP000242715">
    <property type="component" value="Unassembled WGS sequence"/>
</dbReference>
<dbReference type="EMBL" id="DF973388">
    <property type="protein sequence ID" value="GAU29120.1"/>
    <property type="molecule type" value="Genomic_DNA"/>
</dbReference>